<gene>
    <name evidence="3" type="ORF">Ahy_B03g062935</name>
</gene>
<dbReference type="Proteomes" id="UP000289738">
    <property type="component" value="Chromosome B03"/>
</dbReference>
<comment type="caution">
    <text evidence="3">The sequence shown here is derived from an EMBL/GenBank/DDBJ whole genome shotgun (WGS) entry which is preliminary data.</text>
</comment>
<sequence>MFYNFPNHTHPKRNYLHCRAAINVTQPLQTGFCLNRDNKSKTWINFKYERLQNYFCLKCSIIGYEKKYCNKPTAMTCWDPSKPRYTKELAAERARSEAEGENSQSIEDRANDQGSLDIPGIKVSSKKVRMGEKEKVGGEEMKKLEK</sequence>
<feature type="region of interest" description="Disordered" evidence="1">
    <location>
        <begin position="88"/>
        <end position="146"/>
    </location>
</feature>
<feature type="compositionally biased region" description="Basic and acidic residues" evidence="1">
    <location>
        <begin position="88"/>
        <end position="98"/>
    </location>
</feature>
<dbReference type="AlphaFoldDB" id="A0A444ZVX3"/>
<evidence type="ECO:0000313" key="3">
    <source>
        <dbReference type="EMBL" id="RYR18319.1"/>
    </source>
</evidence>
<feature type="compositionally biased region" description="Basic and acidic residues" evidence="1">
    <location>
        <begin position="129"/>
        <end position="146"/>
    </location>
</feature>
<evidence type="ECO:0000313" key="4">
    <source>
        <dbReference type="Proteomes" id="UP000289738"/>
    </source>
</evidence>
<proteinExistence type="predicted"/>
<name>A0A444ZVX3_ARAHY</name>
<dbReference type="InterPro" id="IPR025836">
    <property type="entry name" value="Zn_knuckle_CX2CX4HX4C"/>
</dbReference>
<dbReference type="EMBL" id="SDMP01000013">
    <property type="protein sequence ID" value="RYR18319.1"/>
    <property type="molecule type" value="Genomic_DNA"/>
</dbReference>
<accession>A0A444ZVX3</accession>
<keyword evidence="4" id="KW-1185">Reference proteome</keyword>
<reference evidence="3 4" key="1">
    <citation type="submission" date="2019-01" db="EMBL/GenBank/DDBJ databases">
        <title>Sequencing of cultivated peanut Arachis hypogaea provides insights into genome evolution and oil improvement.</title>
        <authorList>
            <person name="Chen X."/>
        </authorList>
    </citation>
    <scope>NUCLEOTIDE SEQUENCE [LARGE SCALE GENOMIC DNA]</scope>
    <source>
        <strain evidence="4">cv. Fuhuasheng</strain>
        <tissue evidence="3">Leaves</tissue>
    </source>
</reference>
<feature type="domain" description="Zinc knuckle CX2CX4HX4C" evidence="2">
    <location>
        <begin position="23"/>
        <end position="71"/>
    </location>
</feature>
<evidence type="ECO:0000259" key="2">
    <source>
        <dbReference type="Pfam" id="PF14392"/>
    </source>
</evidence>
<protein>
    <recommendedName>
        <fullName evidence="2">Zinc knuckle CX2CX4HX4C domain-containing protein</fullName>
    </recommendedName>
</protein>
<organism evidence="3 4">
    <name type="scientific">Arachis hypogaea</name>
    <name type="common">Peanut</name>
    <dbReference type="NCBI Taxonomy" id="3818"/>
    <lineage>
        <taxon>Eukaryota</taxon>
        <taxon>Viridiplantae</taxon>
        <taxon>Streptophyta</taxon>
        <taxon>Embryophyta</taxon>
        <taxon>Tracheophyta</taxon>
        <taxon>Spermatophyta</taxon>
        <taxon>Magnoliopsida</taxon>
        <taxon>eudicotyledons</taxon>
        <taxon>Gunneridae</taxon>
        <taxon>Pentapetalae</taxon>
        <taxon>rosids</taxon>
        <taxon>fabids</taxon>
        <taxon>Fabales</taxon>
        <taxon>Fabaceae</taxon>
        <taxon>Papilionoideae</taxon>
        <taxon>50 kb inversion clade</taxon>
        <taxon>dalbergioids sensu lato</taxon>
        <taxon>Dalbergieae</taxon>
        <taxon>Pterocarpus clade</taxon>
        <taxon>Arachis</taxon>
    </lineage>
</organism>
<evidence type="ECO:0000256" key="1">
    <source>
        <dbReference type="SAM" id="MobiDB-lite"/>
    </source>
</evidence>
<dbReference type="Pfam" id="PF14392">
    <property type="entry name" value="zf-CCHC_4"/>
    <property type="match status" value="1"/>
</dbReference>